<evidence type="ECO:0000256" key="8">
    <source>
        <dbReference type="ARBA" id="ARBA00023136"/>
    </source>
</evidence>
<dbReference type="PANTHER" id="PTHR23083:SF475">
    <property type="entry name" value="TETRATRICOPEPTIDE REPEAT PROTEIN 7A"/>
    <property type="match status" value="1"/>
</dbReference>
<evidence type="ECO:0000256" key="1">
    <source>
        <dbReference type="ARBA" id="ARBA00004236"/>
    </source>
</evidence>
<dbReference type="Ensembl" id="ENSCPBT00000027565.1">
    <property type="protein sequence ID" value="ENSCPBP00000023394.1"/>
    <property type="gene ID" value="ENSCPBG00000016702.1"/>
</dbReference>
<keyword evidence="7 11" id="KW-0802">TPR repeat</keyword>
<dbReference type="AlphaFoldDB" id="A0A8C3HUN8"/>
<dbReference type="GO" id="GO:0005737">
    <property type="term" value="C:cytoplasm"/>
    <property type="evidence" value="ECO:0007669"/>
    <property type="project" value="UniProtKB-SubCell"/>
</dbReference>
<evidence type="ECO:0000256" key="2">
    <source>
        <dbReference type="ARBA" id="ARBA00004496"/>
    </source>
</evidence>
<feature type="repeat" description="TPR" evidence="11">
    <location>
        <begin position="662"/>
        <end position="695"/>
    </location>
</feature>
<sequence>MAAKGSHSYLKLEGEIERCRAECQWDRLPELMRQLLLPAASPPRKGAGDAQDSVDYGNLLLAEALLEQCLKENLAKIKDSIPLMEKNEPKMTEAKKYLTGILNRGKLLPKYMTEAVLILGKLHYVEGSYRDAVSMYARARIDDISIENEPLYRLRLVTEAFVIKGLSLERSPNSIASRARLSEREEEVVACFERACVIAQVYLQELEKTLHSRSIKGSNVTFSDFELPYFLEAALQSAYVSHLKKGNIVKGMRDLREVLRTVETKATQSFKMANRDAVISRAPDQKDDRAVSLQDASAVYDLLSITLGRRGQYVMLSECLERAMKFAFGEFHLWYQLALSMLACGKSAYAVSVLRECAKLRPADPMVPLLAAKVCIGPLHWLEEGERFAKMVIDLGEDAGEFLAKGYLALGLTYSLQATDATLKCSQDTLHKKALQTLERAHQLAPEDHQIILYVSLQLALVRQISDAIEHLQEALKLCKDDMNSLHLLALLFSAQKHYQHALDVINMALAEYPESFSLLFTKVKLERVHKGPEEALVTCRHMLHMWQMVYNFSQHSGSEKGSSVTEVPMIKKHNGMHLSLPDAHDNDSGSQRASSVAASRLEQAMSEVTMQNTALRQGPMQLWTTLEQIWLQAAELFMEQRHLKEAGFCIQEAASLFPTSHTVLYMRGRLAEMKGSLEEAKQLYDEALTVNPAGVEIMHSLGPILSRLGRRSLAQKVLRDAVQIQNTNHQAWNSLGEVLQAQGKNEAAVECFLTALDLESSSPVVPFTVIPREL</sequence>
<dbReference type="FunFam" id="1.25.40.10:FF:000105">
    <property type="entry name" value="Tetratricopeptide repeat domain 7A"/>
    <property type="match status" value="1"/>
</dbReference>
<evidence type="ECO:0000259" key="12">
    <source>
        <dbReference type="Pfam" id="PF19440"/>
    </source>
</evidence>
<evidence type="ECO:0000256" key="5">
    <source>
        <dbReference type="ARBA" id="ARBA00022553"/>
    </source>
</evidence>
<comment type="subcellular location">
    <subcellularLocation>
        <location evidence="1">Cell membrane</location>
    </subcellularLocation>
    <subcellularLocation>
        <location evidence="2">Cytoplasm</location>
    </subcellularLocation>
</comment>
<dbReference type="Gene3D" id="1.25.40.10">
    <property type="entry name" value="Tetratricopeptide repeat domain"/>
    <property type="match status" value="3"/>
</dbReference>
<dbReference type="InterPro" id="IPR045819">
    <property type="entry name" value="TTC7_N"/>
</dbReference>
<evidence type="ECO:0000256" key="4">
    <source>
        <dbReference type="ARBA" id="ARBA00022490"/>
    </source>
</evidence>
<evidence type="ECO:0000256" key="10">
    <source>
        <dbReference type="ARBA" id="ARBA00073841"/>
    </source>
</evidence>
<organism evidence="13 14">
    <name type="scientific">Chrysemys picta bellii</name>
    <name type="common">Western painted turtle</name>
    <name type="synonym">Emys bellii</name>
    <dbReference type="NCBI Taxonomy" id="8478"/>
    <lineage>
        <taxon>Eukaryota</taxon>
        <taxon>Metazoa</taxon>
        <taxon>Chordata</taxon>
        <taxon>Craniata</taxon>
        <taxon>Vertebrata</taxon>
        <taxon>Euteleostomi</taxon>
        <taxon>Archelosauria</taxon>
        <taxon>Testudinata</taxon>
        <taxon>Testudines</taxon>
        <taxon>Cryptodira</taxon>
        <taxon>Durocryptodira</taxon>
        <taxon>Testudinoidea</taxon>
        <taxon>Emydidae</taxon>
        <taxon>Chrysemys</taxon>
    </lineage>
</organism>
<dbReference type="InterPro" id="IPR051722">
    <property type="entry name" value="Endocytosis_PI4K-reg_protein"/>
</dbReference>
<dbReference type="Pfam" id="PF19440">
    <property type="entry name" value="TTC7_N"/>
    <property type="match status" value="1"/>
</dbReference>
<accession>A0A8C3HUN8</accession>
<keyword evidence="14" id="KW-1185">Reference proteome</keyword>
<dbReference type="GeneTree" id="ENSGT00940000158638"/>
<evidence type="ECO:0000256" key="11">
    <source>
        <dbReference type="PROSITE-ProRule" id="PRU00339"/>
    </source>
</evidence>
<dbReference type="Pfam" id="PF13181">
    <property type="entry name" value="TPR_8"/>
    <property type="match status" value="1"/>
</dbReference>
<name>A0A8C3HUN8_CHRPI</name>
<gene>
    <name evidence="13" type="primary">TTC7A</name>
</gene>
<dbReference type="PROSITE" id="PS50005">
    <property type="entry name" value="TPR"/>
    <property type="match status" value="2"/>
</dbReference>
<feature type="domain" description="Tetratricopeptide repeat protein 7 N-terminal" evidence="12">
    <location>
        <begin position="1"/>
        <end position="273"/>
    </location>
</feature>
<reference evidence="13" key="1">
    <citation type="submission" date="2025-08" db="UniProtKB">
        <authorList>
            <consortium name="Ensembl"/>
        </authorList>
    </citation>
    <scope>IDENTIFICATION</scope>
</reference>
<dbReference type="InterPro" id="IPR019734">
    <property type="entry name" value="TPR_rpt"/>
</dbReference>
<evidence type="ECO:0000256" key="3">
    <source>
        <dbReference type="ARBA" id="ARBA00022475"/>
    </source>
</evidence>
<dbReference type="SUPFAM" id="SSF48452">
    <property type="entry name" value="TPR-like"/>
    <property type="match status" value="2"/>
</dbReference>
<evidence type="ECO:0000313" key="13">
    <source>
        <dbReference type="Ensembl" id="ENSCPBP00000023394.1"/>
    </source>
</evidence>
<keyword evidence="8" id="KW-0472">Membrane</keyword>
<dbReference type="PANTHER" id="PTHR23083">
    <property type="entry name" value="TETRATRICOPEPTIDE REPEAT PROTEIN, TPR"/>
    <property type="match status" value="1"/>
</dbReference>
<evidence type="ECO:0000256" key="7">
    <source>
        <dbReference type="ARBA" id="ARBA00022803"/>
    </source>
</evidence>
<keyword evidence="6" id="KW-0677">Repeat</keyword>
<protein>
    <recommendedName>
        <fullName evidence="10">Tetratricopeptide repeat protein 7A</fullName>
    </recommendedName>
</protein>
<keyword evidence="4" id="KW-0963">Cytoplasm</keyword>
<dbReference type="GO" id="GO:0046854">
    <property type="term" value="P:phosphatidylinositol phosphate biosynthetic process"/>
    <property type="evidence" value="ECO:0007669"/>
    <property type="project" value="TreeGrafter"/>
</dbReference>
<dbReference type="SMART" id="SM00028">
    <property type="entry name" value="TPR"/>
    <property type="match status" value="7"/>
</dbReference>
<comment type="function">
    <text evidence="9">Component of a complex required to localize phosphatidylinositol 4-kinase (PI4K) to the plasma membrane. The complex acts as a regulator of phosphatidylinositol 4-phosphate (PtdIns(4)P) synthesis. In the complex, plays a central role in bridging PI4KA to EFR3B and HYCC1, via direct interactions.</text>
</comment>
<reference evidence="13" key="2">
    <citation type="submission" date="2025-09" db="UniProtKB">
        <authorList>
            <consortium name="Ensembl"/>
        </authorList>
    </citation>
    <scope>IDENTIFICATION</scope>
</reference>
<feature type="repeat" description="TPR" evidence="11">
    <location>
        <begin position="730"/>
        <end position="763"/>
    </location>
</feature>
<keyword evidence="3" id="KW-1003">Cell membrane</keyword>
<keyword evidence="5" id="KW-0597">Phosphoprotein</keyword>
<proteinExistence type="predicted"/>
<dbReference type="GO" id="GO:0072659">
    <property type="term" value="P:protein localization to plasma membrane"/>
    <property type="evidence" value="ECO:0007669"/>
    <property type="project" value="TreeGrafter"/>
</dbReference>
<dbReference type="Proteomes" id="UP000694380">
    <property type="component" value="Unplaced"/>
</dbReference>
<dbReference type="FunFam" id="1.25.40.10:FF:000066">
    <property type="entry name" value="Tetratricopeptide repeat domain 7A"/>
    <property type="match status" value="1"/>
</dbReference>
<evidence type="ECO:0000256" key="9">
    <source>
        <dbReference type="ARBA" id="ARBA00054379"/>
    </source>
</evidence>
<evidence type="ECO:0000313" key="14">
    <source>
        <dbReference type="Proteomes" id="UP000694380"/>
    </source>
</evidence>
<evidence type="ECO:0000256" key="6">
    <source>
        <dbReference type="ARBA" id="ARBA00022737"/>
    </source>
</evidence>
<dbReference type="Pfam" id="PF13432">
    <property type="entry name" value="TPR_16"/>
    <property type="match status" value="1"/>
</dbReference>
<dbReference type="InterPro" id="IPR011990">
    <property type="entry name" value="TPR-like_helical_dom_sf"/>
</dbReference>
<dbReference type="GO" id="GO:0005886">
    <property type="term" value="C:plasma membrane"/>
    <property type="evidence" value="ECO:0007669"/>
    <property type="project" value="UniProtKB-SubCell"/>
</dbReference>